<reference evidence="1 2" key="1">
    <citation type="submission" date="2016-10" db="EMBL/GenBank/DDBJ databases">
        <authorList>
            <person name="Varghese N."/>
            <person name="Submissions S."/>
        </authorList>
    </citation>
    <scope>NUCLEOTIDE SEQUENCE [LARGE SCALE GENOMIC DNA]</scope>
    <source>
        <strain evidence="1 2">DSM 20748</strain>
    </source>
</reference>
<accession>A0A1H3D6S4</accession>
<evidence type="ECO:0000313" key="1">
    <source>
        <dbReference type="EMBL" id="SDX62085.1"/>
    </source>
</evidence>
<name>A0A1H3D6S4_9BACI</name>
<protein>
    <recommendedName>
        <fullName evidence="3">CxxH/CxxC protein, BA_5709 family</fullName>
    </recommendedName>
</protein>
<proteinExistence type="predicted"/>
<gene>
    <name evidence="1" type="ORF">SAMN04488081_0852</name>
</gene>
<dbReference type="RefSeq" id="WP_176765402.1">
    <property type="nucleotide sequence ID" value="NZ_FNOS01000002.1"/>
</dbReference>
<evidence type="ECO:0008006" key="3">
    <source>
        <dbReference type="Google" id="ProtNLM"/>
    </source>
</evidence>
<comment type="caution">
    <text evidence="1">The sequence shown here is derived from an EMBL/GenBank/DDBJ whole genome shotgun (WGS) entry which is preliminary data.</text>
</comment>
<dbReference type="Proteomes" id="UP000198647">
    <property type="component" value="Unassembled WGS sequence"/>
</dbReference>
<dbReference type="EMBL" id="FNOS01000002">
    <property type="protein sequence ID" value="SDX62085.1"/>
    <property type="molecule type" value="Genomic_DNA"/>
</dbReference>
<sequence>MNTDGKVKLLKHQERAISEDIYKLRRDRRKVIEELQKICEHSRVEVLEPDPYLEENETQMKCLDCYEYLTGNEEDDQ</sequence>
<evidence type="ECO:0000313" key="2">
    <source>
        <dbReference type="Proteomes" id="UP000198647"/>
    </source>
</evidence>
<organism evidence="1 2">
    <name type="scientific">Salimicrobium album</name>
    <dbReference type="NCBI Taxonomy" id="50717"/>
    <lineage>
        <taxon>Bacteria</taxon>
        <taxon>Bacillati</taxon>
        <taxon>Bacillota</taxon>
        <taxon>Bacilli</taxon>
        <taxon>Bacillales</taxon>
        <taxon>Bacillaceae</taxon>
        <taxon>Salimicrobium</taxon>
    </lineage>
</organism>
<keyword evidence="2" id="KW-1185">Reference proteome</keyword>